<dbReference type="PANTHER" id="PTHR12801:SF152">
    <property type="entry name" value="EXONUCLEASE DOMAIN-CONTAINING PROTEIN"/>
    <property type="match status" value="1"/>
</dbReference>
<dbReference type="Proteomes" id="UP000824540">
    <property type="component" value="Unassembled WGS sequence"/>
</dbReference>
<name>A0A8T2NJX1_9TELE</name>
<comment type="caution">
    <text evidence="5">The sequence shown here is derived from an EMBL/GenBank/DDBJ whole genome shotgun (WGS) entry which is preliminary data.</text>
</comment>
<keyword evidence="6" id="KW-1185">Reference proteome</keyword>
<keyword evidence="2" id="KW-0378">Hydrolase</keyword>
<keyword evidence="3" id="KW-0269">Exonuclease</keyword>
<sequence>MKRICCRCGATFSVSQSGRHVRKEECNYHYGKVKENKVPGGMETRYTCCEGAIGTPGCQVFKLHVHDAVSLYGFVSSPQRSLHDSGCPGVFALDCEMCYTTHGLELARVTVVNSSLQVIYDTFVKPDNEVIDYNTRFSGVTEEDLIGCSSSIRDVQEVLQSFISADTILIGHSLEKDLCALKFRFSFFTAPLWTLPWYSRTVSDCRTNEGSVA</sequence>
<evidence type="ECO:0000256" key="3">
    <source>
        <dbReference type="ARBA" id="ARBA00022839"/>
    </source>
</evidence>
<dbReference type="GO" id="GO:0003676">
    <property type="term" value="F:nucleic acid binding"/>
    <property type="evidence" value="ECO:0007669"/>
    <property type="project" value="InterPro"/>
</dbReference>
<dbReference type="InterPro" id="IPR034922">
    <property type="entry name" value="REX1-like_exo"/>
</dbReference>
<dbReference type="OrthoDB" id="206335at2759"/>
<dbReference type="GO" id="GO:0005634">
    <property type="term" value="C:nucleus"/>
    <property type="evidence" value="ECO:0007669"/>
    <property type="project" value="TreeGrafter"/>
</dbReference>
<protein>
    <recommendedName>
        <fullName evidence="4">Exonuclease domain-containing protein</fullName>
    </recommendedName>
</protein>
<evidence type="ECO:0000313" key="6">
    <source>
        <dbReference type="Proteomes" id="UP000824540"/>
    </source>
</evidence>
<dbReference type="InterPro" id="IPR036397">
    <property type="entry name" value="RNaseH_sf"/>
</dbReference>
<dbReference type="Gene3D" id="3.30.420.10">
    <property type="entry name" value="Ribonuclease H-like superfamily/Ribonuclease H"/>
    <property type="match status" value="1"/>
</dbReference>
<dbReference type="Pfam" id="PF00929">
    <property type="entry name" value="RNase_T"/>
    <property type="match status" value="1"/>
</dbReference>
<dbReference type="InterPro" id="IPR013520">
    <property type="entry name" value="Ribonucl_H"/>
</dbReference>
<dbReference type="InterPro" id="IPR012337">
    <property type="entry name" value="RNaseH-like_sf"/>
</dbReference>
<evidence type="ECO:0000259" key="4">
    <source>
        <dbReference type="SMART" id="SM00479"/>
    </source>
</evidence>
<accession>A0A8T2NJX1</accession>
<dbReference type="EMBL" id="JAFBMS010000078">
    <property type="protein sequence ID" value="KAG9337952.1"/>
    <property type="molecule type" value="Genomic_DNA"/>
</dbReference>
<dbReference type="GO" id="GO:0004527">
    <property type="term" value="F:exonuclease activity"/>
    <property type="evidence" value="ECO:0007669"/>
    <property type="project" value="UniProtKB-KW"/>
</dbReference>
<dbReference type="AlphaFoldDB" id="A0A8T2NJX1"/>
<reference evidence="5" key="1">
    <citation type="thesis" date="2021" institute="BYU ScholarsArchive" country="Provo, UT, USA">
        <title>Applications of and Algorithms for Genome Assembly and Genomic Analyses with an Emphasis on Marine Teleosts.</title>
        <authorList>
            <person name="Pickett B.D."/>
        </authorList>
    </citation>
    <scope>NUCLEOTIDE SEQUENCE</scope>
    <source>
        <strain evidence="5">HI-2016</strain>
    </source>
</reference>
<dbReference type="CDD" id="cd06145">
    <property type="entry name" value="REX1_like"/>
    <property type="match status" value="1"/>
</dbReference>
<dbReference type="InterPro" id="IPR047021">
    <property type="entry name" value="REXO1/3/4-like"/>
</dbReference>
<keyword evidence="1" id="KW-0540">Nuclease</keyword>
<evidence type="ECO:0000256" key="2">
    <source>
        <dbReference type="ARBA" id="ARBA00022801"/>
    </source>
</evidence>
<evidence type="ECO:0000313" key="5">
    <source>
        <dbReference type="EMBL" id="KAG9337952.1"/>
    </source>
</evidence>
<organism evidence="5 6">
    <name type="scientific">Albula glossodonta</name>
    <name type="common">roundjaw bonefish</name>
    <dbReference type="NCBI Taxonomy" id="121402"/>
    <lineage>
        <taxon>Eukaryota</taxon>
        <taxon>Metazoa</taxon>
        <taxon>Chordata</taxon>
        <taxon>Craniata</taxon>
        <taxon>Vertebrata</taxon>
        <taxon>Euteleostomi</taxon>
        <taxon>Actinopterygii</taxon>
        <taxon>Neopterygii</taxon>
        <taxon>Teleostei</taxon>
        <taxon>Albuliformes</taxon>
        <taxon>Albulidae</taxon>
        <taxon>Albula</taxon>
    </lineage>
</organism>
<dbReference type="PANTHER" id="PTHR12801">
    <property type="entry name" value="RNA EXONUCLEASE REXO1 / RECO3 FAMILY MEMBER-RELATED"/>
    <property type="match status" value="1"/>
</dbReference>
<gene>
    <name evidence="5" type="ORF">JZ751_027447</name>
</gene>
<evidence type="ECO:0000256" key="1">
    <source>
        <dbReference type="ARBA" id="ARBA00022722"/>
    </source>
</evidence>
<dbReference type="SMART" id="SM00479">
    <property type="entry name" value="EXOIII"/>
    <property type="match status" value="1"/>
</dbReference>
<proteinExistence type="predicted"/>
<feature type="domain" description="Exonuclease" evidence="4">
    <location>
        <begin position="89"/>
        <end position="212"/>
    </location>
</feature>
<dbReference type="SUPFAM" id="SSF53098">
    <property type="entry name" value="Ribonuclease H-like"/>
    <property type="match status" value="1"/>
</dbReference>